<accession>A0A089X4X3</accession>
<keyword evidence="2" id="KW-0812">Transmembrane</keyword>
<feature type="transmembrane region" description="Helical" evidence="2">
    <location>
        <begin position="6"/>
        <end position="27"/>
    </location>
</feature>
<proteinExistence type="predicted"/>
<dbReference type="HOGENOM" id="CLU_167626_0_0_11"/>
<dbReference type="AlphaFoldDB" id="A0A089X4X3"/>
<protein>
    <submittedName>
        <fullName evidence="3">Uncharacterized protein</fullName>
    </submittedName>
</protein>
<keyword evidence="4" id="KW-1185">Reference proteome</keyword>
<keyword evidence="2" id="KW-0472">Membrane</keyword>
<dbReference type="Proteomes" id="UP000029482">
    <property type="component" value="Chromosome"/>
</dbReference>
<dbReference type="KEGG" id="sgu:SGLAU_14590"/>
<gene>
    <name evidence="3" type="ORF">SGLAU_14590</name>
</gene>
<evidence type="ECO:0000313" key="3">
    <source>
        <dbReference type="EMBL" id="AIR98902.1"/>
    </source>
</evidence>
<dbReference type="RefSeq" id="WP_043501696.1">
    <property type="nucleotide sequence ID" value="NZ_CP009438.1"/>
</dbReference>
<dbReference type="EMBL" id="CP009438">
    <property type="protein sequence ID" value="AIR98902.1"/>
    <property type="molecule type" value="Genomic_DNA"/>
</dbReference>
<name>A0A089X4X3_STRGA</name>
<evidence type="ECO:0000256" key="2">
    <source>
        <dbReference type="SAM" id="Phobius"/>
    </source>
</evidence>
<sequence>MSEHVSILPWAGVAVLAVAAAAWLTGLTRIPRRARPRSAPTGYGERGAVRTGARPLAGLPQQRQSAPHLECVELTPAERAAFAVLARRLADGG</sequence>
<evidence type="ECO:0000256" key="1">
    <source>
        <dbReference type="SAM" id="MobiDB-lite"/>
    </source>
</evidence>
<dbReference type="OrthoDB" id="4337460at2"/>
<keyword evidence="2" id="KW-1133">Transmembrane helix</keyword>
<feature type="region of interest" description="Disordered" evidence="1">
    <location>
        <begin position="34"/>
        <end position="67"/>
    </location>
</feature>
<evidence type="ECO:0000313" key="4">
    <source>
        <dbReference type="Proteomes" id="UP000029482"/>
    </source>
</evidence>
<organism evidence="3 4">
    <name type="scientific">Streptomyces glaucescens</name>
    <dbReference type="NCBI Taxonomy" id="1907"/>
    <lineage>
        <taxon>Bacteria</taxon>
        <taxon>Bacillati</taxon>
        <taxon>Actinomycetota</taxon>
        <taxon>Actinomycetes</taxon>
        <taxon>Kitasatosporales</taxon>
        <taxon>Streptomycetaceae</taxon>
        <taxon>Streptomyces</taxon>
    </lineage>
</organism>
<dbReference type="STRING" id="1907.SGLAU_14590"/>
<reference evidence="4" key="1">
    <citation type="journal article" date="2015" name="J. Biotechnol.">
        <title>Complete genome sequence of the actinobacterium Streptomyces glaucescens GLA.O (DSM 40922) consisting of a linear chromosome and one linear plasmid.</title>
        <authorList>
            <person name="Ortseifen V."/>
            <person name="Winkler A."/>
            <person name="Albersmeier A."/>
            <person name="Wendler S."/>
            <person name="Puhler A."/>
            <person name="Kalinowski J."/>
            <person name="Ruckert C."/>
        </authorList>
    </citation>
    <scope>NUCLEOTIDE SEQUENCE [LARGE SCALE GENOMIC DNA]</scope>
    <source>
        <strain evidence="4">DSM 40922 / GLA O</strain>
    </source>
</reference>